<feature type="compositionally biased region" description="Basic residues" evidence="1">
    <location>
        <begin position="59"/>
        <end position="71"/>
    </location>
</feature>
<evidence type="ECO:0000313" key="3">
    <source>
        <dbReference type="Proteomes" id="UP000035016"/>
    </source>
</evidence>
<dbReference type="AlphaFoldDB" id="A0A0F7VR55"/>
<evidence type="ECO:0000313" key="2">
    <source>
        <dbReference type="EMBL" id="CQR59967.1"/>
    </source>
</evidence>
<proteinExistence type="predicted"/>
<accession>A0A0F7VR55</accession>
<organism evidence="2 3">
    <name type="scientific">Streptomyces leeuwenhoekii</name>
    <dbReference type="NCBI Taxonomy" id="1437453"/>
    <lineage>
        <taxon>Bacteria</taxon>
        <taxon>Bacillati</taxon>
        <taxon>Actinomycetota</taxon>
        <taxon>Actinomycetes</taxon>
        <taxon>Kitasatosporales</taxon>
        <taxon>Streptomycetaceae</taxon>
        <taxon>Streptomyces</taxon>
    </lineage>
</organism>
<gene>
    <name evidence="2" type="primary">sle_05050</name>
</gene>
<feature type="region of interest" description="Disordered" evidence="1">
    <location>
        <begin position="50"/>
        <end position="85"/>
    </location>
</feature>
<evidence type="ECO:0000256" key="1">
    <source>
        <dbReference type="SAM" id="MobiDB-lite"/>
    </source>
</evidence>
<dbReference type="Proteomes" id="UP000035016">
    <property type="component" value="Chromosome Chromosome"/>
</dbReference>
<protein>
    <submittedName>
        <fullName evidence="2">Uncharacterized protein</fullName>
    </submittedName>
</protein>
<reference evidence="2 3" key="1">
    <citation type="submission" date="2015-02" db="EMBL/GenBank/DDBJ databases">
        <authorList>
            <person name="Gomez-Escribano P.J."/>
        </authorList>
    </citation>
    <scope>NUCLEOTIDE SEQUENCE [LARGE SCALE GENOMIC DNA]</scope>
    <source>
        <strain evidence="3">C34 (DSM 42122 / NRRL B-24963)</strain>
    </source>
</reference>
<dbReference type="EMBL" id="LN831790">
    <property type="protein sequence ID" value="CQR59967.1"/>
    <property type="molecule type" value="Genomic_DNA"/>
</dbReference>
<sequence>MVLASLYPALPVVPGVVLPRDSVTPRQEAGLLGAGAATVLLTLGRPGRPYAAERAARAPPRRKKAPRRWHSPRFPGPAQPLSCAP</sequence>
<dbReference type="KEGG" id="sle:sle_05050"/>
<name>A0A0F7VR55_STRLW</name>